<reference evidence="4 5" key="1">
    <citation type="journal article" date="2015" name="Genome Biol. Evol.">
        <title>Characterization of Three Mycobacterium spp. with Potential Use in Bioremediation by Genome Sequencing and Comparative Genomics.</title>
        <authorList>
            <person name="Das S."/>
            <person name="Pettersson B.M."/>
            <person name="Behra P.R."/>
            <person name="Ramesh M."/>
            <person name="Dasgupta S."/>
            <person name="Bhattacharya A."/>
            <person name="Kirsebom L.A."/>
        </authorList>
    </citation>
    <scope>NUCLEOTIDE SEQUENCE [LARGE SCALE GENOMIC DNA]</scope>
    <source>
        <strain evidence="4 5">DSM 44219</strain>
    </source>
</reference>
<dbReference type="InterPro" id="IPR052520">
    <property type="entry name" value="ATL_DNA_repair"/>
</dbReference>
<evidence type="ECO:0000313" key="5">
    <source>
        <dbReference type="Proteomes" id="UP000036176"/>
    </source>
</evidence>
<dbReference type="Proteomes" id="UP000036176">
    <property type="component" value="Unassembled WGS sequence"/>
</dbReference>
<dbReference type="EC" id="2.1.1.63" evidence="4"/>
<evidence type="ECO:0000313" key="4">
    <source>
        <dbReference type="EMBL" id="KMO84960.1"/>
    </source>
</evidence>
<keyword evidence="1" id="KW-0227">DNA damage</keyword>
<sequence length="121" mass="12916">MTNDTHEQFAGAVLEVVDRIPPGRVMTYGDIAEYLERGGPRGVGGVMARDGAAVTWWRVVRVNGTLPAHLMVEAQTQWHHEGTPLRRGIVDVAAARWWPDAGSLTVTPGGGPPPPLGTSSP</sequence>
<dbReference type="GO" id="GO:0003908">
    <property type="term" value="F:methylated-DNA-[protein]-cysteine S-methyltransferase activity"/>
    <property type="evidence" value="ECO:0007669"/>
    <property type="project" value="UniProtKB-EC"/>
</dbReference>
<dbReference type="PANTHER" id="PTHR42942:SF1">
    <property type="entry name" value="ALKYLTRANSFERASE-LIKE PROTEIN 1"/>
    <property type="match status" value="1"/>
</dbReference>
<evidence type="ECO:0000256" key="1">
    <source>
        <dbReference type="ARBA" id="ARBA00022763"/>
    </source>
</evidence>
<accession>A0A0J6WNI9</accession>
<keyword evidence="4" id="KW-0808">Transferase</keyword>
<evidence type="ECO:0000256" key="2">
    <source>
        <dbReference type="SAM" id="MobiDB-lite"/>
    </source>
</evidence>
<dbReference type="InterPro" id="IPR014048">
    <property type="entry name" value="MethylDNA_cys_MeTrfase_DNA-bd"/>
</dbReference>
<organism evidence="4 5">
    <name type="scientific">Mycolicibacterium chubuense</name>
    <name type="common">Mycobacterium chubuense</name>
    <dbReference type="NCBI Taxonomy" id="1800"/>
    <lineage>
        <taxon>Bacteria</taxon>
        <taxon>Bacillati</taxon>
        <taxon>Actinomycetota</taxon>
        <taxon>Actinomycetes</taxon>
        <taxon>Mycobacteriales</taxon>
        <taxon>Mycobacteriaceae</taxon>
        <taxon>Mycolicibacterium</taxon>
    </lineage>
</organism>
<dbReference type="SUPFAM" id="SSF46767">
    <property type="entry name" value="Methylated DNA-protein cysteine methyltransferase, C-terminal domain"/>
    <property type="match status" value="1"/>
</dbReference>
<name>A0A0J6WNI9_MYCCU</name>
<feature type="region of interest" description="Disordered" evidence="2">
    <location>
        <begin position="101"/>
        <end position="121"/>
    </location>
</feature>
<dbReference type="InterPro" id="IPR036388">
    <property type="entry name" value="WH-like_DNA-bd_sf"/>
</dbReference>
<dbReference type="RefSeq" id="WP_048416267.1">
    <property type="nucleotide sequence ID" value="NZ_JYNX01000005.1"/>
</dbReference>
<protein>
    <submittedName>
        <fullName evidence="4">Methylated-DNA--protein-cysteine methyltransferase</fullName>
        <ecNumber evidence="4">2.1.1.63</ecNumber>
    </submittedName>
</protein>
<keyword evidence="4" id="KW-0489">Methyltransferase</keyword>
<feature type="domain" description="Methylated-DNA-[protein]-cysteine S-methyltransferase DNA binding" evidence="3">
    <location>
        <begin position="9"/>
        <end position="69"/>
    </location>
</feature>
<comment type="caution">
    <text evidence="4">The sequence shown here is derived from an EMBL/GenBank/DDBJ whole genome shotgun (WGS) entry which is preliminary data.</text>
</comment>
<evidence type="ECO:0000259" key="3">
    <source>
        <dbReference type="Pfam" id="PF01035"/>
    </source>
</evidence>
<dbReference type="GO" id="GO:0006281">
    <property type="term" value="P:DNA repair"/>
    <property type="evidence" value="ECO:0007669"/>
    <property type="project" value="InterPro"/>
</dbReference>
<feature type="compositionally biased region" description="Pro residues" evidence="2">
    <location>
        <begin position="110"/>
        <end position="121"/>
    </location>
</feature>
<dbReference type="GO" id="GO:0032259">
    <property type="term" value="P:methylation"/>
    <property type="evidence" value="ECO:0007669"/>
    <property type="project" value="UniProtKB-KW"/>
</dbReference>
<dbReference type="Pfam" id="PF01035">
    <property type="entry name" value="DNA_binding_1"/>
    <property type="match status" value="1"/>
</dbReference>
<keyword evidence="5" id="KW-1185">Reference proteome</keyword>
<dbReference type="AlphaFoldDB" id="A0A0J6WNI9"/>
<dbReference type="PATRIC" id="fig|1800.3.peg.103"/>
<dbReference type="PANTHER" id="PTHR42942">
    <property type="entry name" value="6-O-METHYLGUANINE DNA METHYLTRANSFERASE"/>
    <property type="match status" value="1"/>
</dbReference>
<gene>
    <name evidence="4" type="primary">ogt_1</name>
    <name evidence="4" type="ORF">MCHUDSM44219_00103</name>
</gene>
<proteinExistence type="predicted"/>
<dbReference type="InterPro" id="IPR036217">
    <property type="entry name" value="MethylDNA_cys_MeTrfase_DNAb"/>
</dbReference>
<dbReference type="EMBL" id="JYNX01000005">
    <property type="protein sequence ID" value="KMO84960.1"/>
    <property type="molecule type" value="Genomic_DNA"/>
</dbReference>
<dbReference type="Gene3D" id="1.10.10.10">
    <property type="entry name" value="Winged helix-like DNA-binding domain superfamily/Winged helix DNA-binding domain"/>
    <property type="match status" value="1"/>
</dbReference>